<dbReference type="AlphaFoldDB" id="A0A2P8HJK1"/>
<accession>A0A2P8HJK1</accession>
<organism evidence="1 2">
    <name type="scientific">Chitinophaga niastensis</name>
    <dbReference type="NCBI Taxonomy" id="536980"/>
    <lineage>
        <taxon>Bacteria</taxon>
        <taxon>Pseudomonadati</taxon>
        <taxon>Bacteroidota</taxon>
        <taxon>Chitinophagia</taxon>
        <taxon>Chitinophagales</taxon>
        <taxon>Chitinophagaceae</taxon>
        <taxon>Chitinophaga</taxon>
    </lineage>
</organism>
<dbReference type="EMBL" id="PYAW01000003">
    <property type="protein sequence ID" value="PSL46396.1"/>
    <property type="molecule type" value="Genomic_DNA"/>
</dbReference>
<name>A0A2P8HJK1_CHINA</name>
<gene>
    <name evidence="1" type="ORF">CLV51_103374</name>
</gene>
<reference evidence="1 2" key="1">
    <citation type="submission" date="2018-03" db="EMBL/GenBank/DDBJ databases">
        <title>Genomic Encyclopedia of Archaeal and Bacterial Type Strains, Phase II (KMG-II): from individual species to whole genera.</title>
        <authorList>
            <person name="Goeker M."/>
        </authorList>
    </citation>
    <scope>NUCLEOTIDE SEQUENCE [LARGE SCALE GENOMIC DNA]</scope>
    <source>
        <strain evidence="1 2">DSM 24859</strain>
    </source>
</reference>
<protein>
    <submittedName>
        <fullName evidence="1">Uncharacterized protein</fullName>
    </submittedName>
</protein>
<evidence type="ECO:0000313" key="1">
    <source>
        <dbReference type="EMBL" id="PSL46396.1"/>
    </source>
</evidence>
<dbReference type="Proteomes" id="UP000240971">
    <property type="component" value="Unassembled WGS sequence"/>
</dbReference>
<dbReference type="OrthoDB" id="9800461at2"/>
<comment type="caution">
    <text evidence="1">The sequence shown here is derived from an EMBL/GenBank/DDBJ whole genome shotgun (WGS) entry which is preliminary data.</text>
</comment>
<sequence>MSSEIVLKKLYFHKAGSALIVNAPSFYVTMLEGVSYDSKPVKKKEGTYDFVQVFATTQKELEKLIKEVSSYGVTDCLFWACYPKGTGKIKSDIKRETVWAAFELVDLQVIASASIDETWTALRARPADCIGK</sequence>
<proteinExistence type="predicted"/>
<keyword evidence="2" id="KW-1185">Reference proteome</keyword>
<dbReference type="RefSeq" id="WP_106529182.1">
    <property type="nucleotide sequence ID" value="NZ_PYAW01000003.1"/>
</dbReference>
<evidence type="ECO:0000313" key="2">
    <source>
        <dbReference type="Proteomes" id="UP000240971"/>
    </source>
</evidence>